<dbReference type="PANTHER" id="PTHR24023">
    <property type="entry name" value="COLLAGEN ALPHA"/>
    <property type="match status" value="1"/>
</dbReference>
<dbReference type="AlphaFoldDB" id="A0A5C6M386"/>
<organism evidence="2 3">
    <name type="scientific">Planctomyces bekefii</name>
    <dbReference type="NCBI Taxonomy" id="1653850"/>
    <lineage>
        <taxon>Bacteria</taxon>
        <taxon>Pseudomonadati</taxon>
        <taxon>Planctomycetota</taxon>
        <taxon>Planctomycetia</taxon>
        <taxon>Planctomycetales</taxon>
        <taxon>Planctomycetaceae</taxon>
        <taxon>Planctomyces</taxon>
    </lineage>
</organism>
<dbReference type="EMBL" id="SRHE01000362">
    <property type="protein sequence ID" value="TWW09166.1"/>
    <property type="molecule type" value="Genomic_DNA"/>
</dbReference>
<gene>
    <name evidence="2" type="ORF">E3A20_17060</name>
</gene>
<protein>
    <submittedName>
        <fullName evidence="2">Uncharacterized protein</fullName>
    </submittedName>
</protein>
<dbReference type="PANTHER" id="PTHR24023:SF1082">
    <property type="entry name" value="COLLAGEN TRIPLE HELIX REPEAT"/>
    <property type="match status" value="1"/>
</dbReference>
<feature type="compositionally biased region" description="Basic and acidic residues" evidence="1">
    <location>
        <begin position="219"/>
        <end position="234"/>
    </location>
</feature>
<sequence length="620" mass="64906">MFFGKNKTSLKLAKQHAELLAGDEFFIVESAISPKIIKVGSGLTQLFLRNLDGEEYLIEGNANKIRSLFIPSKTYDSVDGKIYKVKRPAASFLQNEFLKEVAPCQYDEKIQLGHGVAEHYFIQKSNNKIVKVYGNSIQIKNLLEEYIPVAKIEKPKTFYSQPQTKVEIVERTIIKETTPVVGKQGFKGDKGDQGPEGPAGLPGAVGPMGPAGTQGPKGAKGEQGEKGEKGDRGDSGIQGTQGPKGKQGEKGEKGDRGDQGLVGPQGLQGIQGLQGEKGLPGEDGIDGQAGPQGPMGPQGPRGEKGDQGDRGPMGPQGLVGPKGEAGSVGPQGEKGDTGILDVEYPLIIEDGVLHFDSKKLTTVLDQFKNTDIQTAINKLATAIPTGGGAVGIKDEGRYLLRSVNDINFTGSGVTVTRKGKNVEVNIPGGIAPISGVAQIVAGSGITLSPEQGTGIVTISTLGGGGGGSTYYYQASQPTDSGITLGYRWMDSDTGIEYVYINDGNSAQWVQPTNTGGSSTTSISILATATVTGATYAALPSDYYIGVSYAGQVTVTLPVAPETGREIVVKDESGNAGNGVGRQITIVGATAAHTIDNQSSAIINLDNAGLHFIYRSGWRII</sequence>
<dbReference type="Pfam" id="PF01391">
    <property type="entry name" value="Collagen"/>
    <property type="match status" value="1"/>
</dbReference>
<name>A0A5C6M386_9PLAN</name>
<evidence type="ECO:0000256" key="1">
    <source>
        <dbReference type="SAM" id="MobiDB-lite"/>
    </source>
</evidence>
<feature type="compositionally biased region" description="Low complexity" evidence="1">
    <location>
        <begin position="235"/>
        <end position="244"/>
    </location>
</feature>
<dbReference type="GO" id="GO:0005615">
    <property type="term" value="C:extracellular space"/>
    <property type="evidence" value="ECO:0007669"/>
    <property type="project" value="TreeGrafter"/>
</dbReference>
<proteinExistence type="predicted"/>
<reference evidence="2 3" key="1">
    <citation type="submission" date="2019-08" db="EMBL/GenBank/DDBJ databases">
        <title>100 year-old enigma solved: identification of Planctomyces bekefii, the type genus and species of the phylum Planctomycetes.</title>
        <authorList>
            <person name="Svetlana D.N."/>
            <person name="Overmann J."/>
        </authorList>
    </citation>
    <scope>NUCLEOTIDE SEQUENCE [LARGE SCALE GENOMIC DNA]</scope>
    <source>
        <strain evidence="2">Phe10_nw2017</strain>
    </source>
</reference>
<dbReference type="InterPro" id="IPR050149">
    <property type="entry name" value="Collagen_superfamily"/>
</dbReference>
<dbReference type="Proteomes" id="UP000321083">
    <property type="component" value="Unassembled WGS sequence"/>
</dbReference>
<evidence type="ECO:0000313" key="2">
    <source>
        <dbReference type="EMBL" id="TWW09166.1"/>
    </source>
</evidence>
<keyword evidence="3" id="KW-1185">Reference proteome</keyword>
<evidence type="ECO:0000313" key="3">
    <source>
        <dbReference type="Proteomes" id="UP000321083"/>
    </source>
</evidence>
<dbReference type="GO" id="GO:0031012">
    <property type="term" value="C:extracellular matrix"/>
    <property type="evidence" value="ECO:0007669"/>
    <property type="project" value="TreeGrafter"/>
</dbReference>
<comment type="caution">
    <text evidence="2">The sequence shown here is derived from an EMBL/GenBank/DDBJ whole genome shotgun (WGS) entry which is preliminary data.</text>
</comment>
<reference evidence="2 3" key="2">
    <citation type="submission" date="2019-08" db="EMBL/GenBank/DDBJ databases">
        <authorList>
            <person name="Henke P."/>
        </authorList>
    </citation>
    <scope>NUCLEOTIDE SEQUENCE [LARGE SCALE GENOMIC DNA]</scope>
    <source>
        <strain evidence="2">Phe10_nw2017</strain>
    </source>
</reference>
<dbReference type="InterPro" id="IPR008160">
    <property type="entry name" value="Collagen"/>
</dbReference>
<feature type="compositionally biased region" description="Low complexity" evidence="1">
    <location>
        <begin position="259"/>
        <end position="277"/>
    </location>
</feature>
<feature type="compositionally biased region" description="Basic and acidic residues" evidence="1">
    <location>
        <begin position="246"/>
        <end position="258"/>
    </location>
</feature>
<feature type="region of interest" description="Disordered" evidence="1">
    <location>
        <begin position="180"/>
        <end position="336"/>
    </location>
</feature>
<accession>A0A5C6M386</accession>